<reference evidence="1" key="1">
    <citation type="journal article" date="2014" name="Front. Microbiol.">
        <title>High frequency of phylogenetically diverse reductive dehalogenase-homologous genes in deep subseafloor sedimentary metagenomes.</title>
        <authorList>
            <person name="Kawai M."/>
            <person name="Futagami T."/>
            <person name="Toyoda A."/>
            <person name="Takaki Y."/>
            <person name="Nishi S."/>
            <person name="Hori S."/>
            <person name="Arai W."/>
            <person name="Tsubouchi T."/>
            <person name="Morono Y."/>
            <person name="Uchiyama I."/>
            <person name="Ito T."/>
            <person name="Fujiyama A."/>
            <person name="Inagaki F."/>
            <person name="Takami H."/>
        </authorList>
    </citation>
    <scope>NUCLEOTIDE SEQUENCE</scope>
    <source>
        <strain evidence="1">Expedition CK06-06</strain>
    </source>
</reference>
<feature type="non-terminal residue" evidence="1">
    <location>
        <position position="48"/>
    </location>
</feature>
<dbReference type="AlphaFoldDB" id="X1Q8S9"/>
<dbReference type="EMBL" id="BARW01001853">
    <property type="protein sequence ID" value="GAI64623.1"/>
    <property type="molecule type" value="Genomic_DNA"/>
</dbReference>
<accession>X1Q8S9</accession>
<gene>
    <name evidence="1" type="ORF">S12H4_05553</name>
</gene>
<comment type="caution">
    <text evidence="1">The sequence shown here is derived from an EMBL/GenBank/DDBJ whole genome shotgun (WGS) entry which is preliminary data.</text>
</comment>
<evidence type="ECO:0000313" key="1">
    <source>
        <dbReference type="EMBL" id="GAI64623.1"/>
    </source>
</evidence>
<sequence>MSESDSFMNVMIGVIFAVAGVMVLAPTLQQILAATPAAQSYAAQFTLA</sequence>
<name>X1Q8S9_9ZZZZ</name>
<protein>
    <submittedName>
        <fullName evidence="1">Uncharacterized protein</fullName>
    </submittedName>
</protein>
<organism evidence="1">
    <name type="scientific">marine sediment metagenome</name>
    <dbReference type="NCBI Taxonomy" id="412755"/>
    <lineage>
        <taxon>unclassified sequences</taxon>
        <taxon>metagenomes</taxon>
        <taxon>ecological metagenomes</taxon>
    </lineage>
</organism>
<proteinExistence type="predicted"/>